<evidence type="ECO:0000313" key="2">
    <source>
        <dbReference type="EMBL" id="GGX43100.1"/>
    </source>
</evidence>
<dbReference type="EMBL" id="BMXR01000002">
    <property type="protein sequence ID" value="GGX43100.1"/>
    <property type="molecule type" value="Genomic_DNA"/>
</dbReference>
<dbReference type="Proteomes" id="UP000626148">
    <property type="component" value="Unassembled WGS sequence"/>
</dbReference>
<reference evidence="2" key="1">
    <citation type="journal article" date="2014" name="Int. J. Syst. Evol. Microbiol.">
        <title>Complete genome sequence of Corynebacterium casei LMG S-19264T (=DSM 44701T), isolated from a smear-ripened cheese.</title>
        <authorList>
            <consortium name="US DOE Joint Genome Institute (JGI-PGF)"/>
            <person name="Walter F."/>
            <person name="Albersmeier A."/>
            <person name="Kalinowski J."/>
            <person name="Ruckert C."/>
        </authorList>
    </citation>
    <scope>NUCLEOTIDE SEQUENCE</scope>
    <source>
        <strain evidence="2">KCTC 22169</strain>
    </source>
</reference>
<evidence type="ECO:0000256" key="1">
    <source>
        <dbReference type="SAM" id="SignalP"/>
    </source>
</evidence>
<gene>
    <name evidence="2" type="ORF">GCM10007392_07250</name>
</gene>
<dbReference type="InterPro" id="IPR045503">
    <property type="entry name" value="DUF6488"/>
</dbReference>
<evidence type="ECO:0000313" key="3">
    <source>
        <dbReference type="Proteomes" id="UP000626148"/>
    </source>
</evidence>
<feature type="signal peptide" evidence="1">
    <location>
        <begin position="1"/>
        <end position="22"/>
    </location>
</feature>
<accession>A0A918K0Z2</accession>
<protein>
    <recommendedName>
        <fullName evidence="4">Peptidase propeptide and YPEB domain-containing protein</fullName>
    </recommendedName>
</protein>
<keyword evidence="3" id="KW-1185">Reference proteome</keyword>
<evidence type="ECO:0008006" key="4">
    <source>
        <dbReference type="Google" id="ProtNLM"/>
    </source>
</evidence>
<organism evidence="2 3">
    <name type="scientific">Saccharospirillum salsuginis</name>
    <dbReference type="NCBI Taxonomy" id="418750"/>
    <lineage>
        <taxon>Bacteria</taxon>
        <taxon>Pseudomonadati</taxon>
        <taxon>Pseudomonadota</taxon>
        <taxon>Gammaproteobacteria</taxon>
        <taxon>Oceanospirillales</taxon>
        <taxon>Saccharospirillaceae</taxon>
        <taxon>Saccharospirillum</taxon>
    </lineage>
</organism>
<name>A0A918K0Z2_9GAMM</name>
<proteinExistence type="predicted"/>
<dbReference type="Pfam" id="PF20098">
    <property type="entry name" value="DUF6488"/>
    <property type="match status" value="1"/>
</dbReference>
<feature type="chain" id="PRO_5037869967" description="Peptidase propeptide and YPEB domain-containing protein" evidence="1">
    <location>
        <begin position="23"/>
        <end position="113"/>
    </location>
</feature>
<reference evidence="2" key="2">
    <citation type="submission" date="2020-09" db="EMBL/GenBank/DDBJ databases">
        <authorList>
            <person name="Sun Q."/>
            <person name="Kim S."/>
        </authorList>
    </citation>
    <scope>NUCLEOTIDE SEQUENCE</scope>
    <source>
        <strain evidence="2">KCTC 22169</strain>
    </source>
</reference>
<keyword evidence="1" id="KW-0732">Signal</keyword>
<sequence>MSTLIKGIALTFTLLFLSSAWAHTDHGPKEPLSQDTIVERANQAVEQLVSNDRIPSSWQGAYEPDVTRQDSQFGLIWSVLYQNDAIDDPDEQSLYIFLDEFGNVVNANYSGEL</sequence>
<dbReference type="RefSeq" id="WP_189607136.1">
    <property type="nucleotide sequence ID" value="NZ_BMXR01000002.1"/>
</dbReference>
<dbReference type="AlphaFoldDB" id="A0A918K0Z2"/>
<comment type="caution">
    <text evidence="2">The sequence shown here is derived from an EMBL/GenBank/DDBJ whole genome shotgun (WGS) entry which is preliminary data.</text>
</comment>